<organism evidence="2 3">
    <name type="scientific">Photobacterium aquae</name>
    <dbReference type="NCBI Taxonomy" id="1195763"/>
    <lineage>
        <taxon>Bacteria</taxon>
        <taxon>Pseudomonadati</taxon>
        <taxon>Pseudomonadota</taxon>
        <taxon>Gammaproteobacteria</taxon>
        <taxon>Vibrionales</taxon>
        <taxon>Vibrionaceae</taxon>
        <taxon>Photobacterium</taxon>
    </lineage>
</organism>
<dbReference type="Pfam" id="PF00753">
    <property type="entry name" value="Lactamase_B"/>
    <property type="match status" value="1"/>
</dbReference>
<evidence type="ECO:0000313" key="3">
    <source>
        <dbReference type="Proteomes" id="UP000036097"/>
    </source>
</evidence>
<name>A0A0J1JXA8_9GAMM</name>
<dbReference type="EMBL" id="LDOT01000007">
    <property type="protein sequence ID" value="KLV06927.1"/>
    <property type="molecule type" value="Genomic_DNA"/>
</dbReference>
<reference evidence="2 3" key="1">
    <citation type="submission" date="2015-05" db="EMBL/GenBank/DDBJ databases">
        <title>Photobacterium galathea sp. nov.</title>
        <authorList>
            <person name="Machado H."/>
            <person name="Gram L."/>
        </authorList>
    </citation>
    <scope>NUCLEOTIDE SEQUENCE [LARGE SCALE GENOMIC DNA]</scope>
    <source>
        <strain evidence="2 3">CGMCC 1.12159</strain>
    </source>
</reference>
<keyword evidence="3" id="KW-1185">Reference proteome</keyword>
<protein>
    <submittedName>
        <fullName evidence="2">Zn-dependent hydrolase</fullName>
    </submittedName>
</protein>
<dbReference type="Proteomes" id="UP000036097">
    <property type="component" value="Unassembled WGS sequence"/>
</dbReference>
<dbReference type="SUPFAM" id="SSF56281">
    <property type="entry name" value="Metallo-hydrolase/oxidoreductase"/>
    <property type="match status" value="1"/>
</dbReference>
<dbReference type="InterPro" id="IPR001279">
    <property type="entry name" value="Metallo-B-lactamas"/>
</dbReference>
<evidence type="ECO:0000259" key="1">
    <source>
        <dbReference type="SMART" id="SM00849"/>
    </source>
</evidence>
<comment type="caution">
    <text evidence="2">The sequence shown here is derived from an EMBL/GenBank/DDBJ whole genome shotgun (WGS) entry which is preliminary data.</text>
</comment>
<dbReference type="AlphaFoldDB" id="A0A0J1JXA8"/>
<dbReference type="SMART" id="SM00849">
    <property type="entry name" value="Lactamase_B"/>
    <property type="match status" value="1"/>
</dbReference>
<dbReference type="PATRIC" id="fig|1195763.3.peg.1531"/>
<dbReference type="InterPro" id="IPR036866">
    <property type="entry name" value="RibonucZ/Hydroxyglut_hydro"/>
</dbReference>
<dbReference type="OrthoDB" id="9802991at2"/>
<evidence type="ECO:0000313" key="2">
    <source>
        <dbReference type="EMBL" id="KLV06927.1"/>
    </source>
</evidence>
<accession>A0A0J1JXA8</accession>
<dbReference type="STRING" id="1195763.ABT56_07160"/>
<dbReference type="InterPro" id="IPR050855">
    <property type="entry name" value="NDM-1-like"/>
</dbReference>
<dbReference type="GO" id="GO:0016787">
    <property type="term" value="F:hydrolase activity"/>
    <property type="evidence" value="ECO:0007669"/>
    <property type="project" value="UniProtKB-KW"/>
</dbReference>
<keyword evidence="2" id="KW-0378">Hydrolase</keyword>
<dbReference type="PANTHER" id="PTHR42951:SF17">
    <property type="entry name" value="METALLO-BETA-LACTAMASE DOMAIN-CONTAINING PROTEIN"/>
    <property type="match status" value="1"/>
</dbReference>
<gene>
    <name evidence="2" type="ORF">ABT56_07160</name>
</gene>
<sequence>MLALHQIQGYIQTIYLAEYQHGLLLLDSGCYADVPTICNFIETQLKRPVHDLKLTVVTHMHPDHAGGAAKLRQVTGCSIAMCRIKKHWYQGIDGKLMFLTDILLAKWVAKRLKRPTKRLLFSPWLKADFLLDDNEYLPYFPDWKVLFTQGHTDRDLSLYHLPLNRIYVADLMVKVKEHYIPPYPIFHPNRYRASLERIFHLAPSSLLLAHGGEIRPSQSIQTHILTLIPHKPITHWHSVKSKLFKVYHSLGFK</sequence>
<dbReference type="RefSeq" id="WP_047878197.1">
    <property type="nucleotide sequence ID" value="NZ_LDOT01000007.1"/>
</dbReference>
<feature type="domain" description="Metallo-beta-lactamase" evidence="1">
    <location>
        <begin position="11"/>
        <end position="210"/>
    </location>
</feature>
<dbReference type="Gene3D" id="3.60.15.10">
    <property type="entry name" value="Ribonuclease Z/Hydroxyacylglutathione hydrolase-like"/>
    <property type="match status" value="1"/>
</dbReference>
<dbReference type="PANTHER" id="PTHR42951">
    <property type="entry name" value="METALLO-BETA-LACTAMASE DOMAIN-CONTAINING"/>
    <property type="match status" value="1"/>
</dbReference>
<proteinExistence type="predicted"/>